<sequence>MEKGEVVKAYKEYEQYLSALAVSCRSVEDVHAPIAEGKWSVAEIVMHLAEWDRYIREQRLPGMIESARLEGAPDVGRFNEAAAAKAVSLEFEEVVSYAQRERALLRKAVEAFSPKEWKARFYIGERATTAEDYLGSLLGHDTHHRQQIDDFLP</sequence>
<evidence type="ECO:0000313" key="3">
    <source>
        <dbReference type="Proteomes" id="UP001597273"/>
    </source>
</evidence>
<dbReference type="RefSeq" id="WP_204893744.1">
    <property type="nucleotide sequence ID" value="NZ_JBHUFW010000023.1"/>
</dbReference>
<dbReference type="Gene3D" id="1.20.120.450">
    <property type="entry name" value="dinb family like domain"/>
    <property type="match status" value="1"/>
</dbReference>
<organism evidence="2 3">
    <name type="scientific">Planococcus chinensis</name>
    <dbReference type="NCBI Taxonomy" id="272917"/>
    <lineage>
        <taxon>Bacteria</taxon>
        <taxon>Bacillati</taxon>
        <taxon>Bacillota</taxon>
        <taxon>Bacilli</taxon>
        <taxon>Bacillales</taxon>
        <taxon>Caryophanaceae</taxon>
        <taxon>Planococcus</taxon>
    </lineage>
</organism>
<name>A0ABW4QMD2_9BACL</name>
<dbReference type="EMBL" id="JBHUFW010000023">
    <property type="protein sequence ID" value="MFD1864681.1"/>
    <property type="molecule type" value="Genomic_DNA"/>
</dbReference>
<dbReference type="SUPFAM" id="SSF109854">
    <property type="entry name" value="DinB/YfiT-like putative metalloenzymes"/>
    <property type="match status" value="1"/>
</dbReference>
<reference evidence="3" key="1">
    <citation type="journal article" date="2019" name="Int. J. Syst. Evol. Microbiol.">
        <title>The Global Catalogue of Microorganisms (GCM) 10K type strain sequencing project: providing services to taxonomists for standard genome sequencing and annotation.</title>
        <authorList>
            <consortium name="The Broad Institute Genomics Platform"/>
            <consortium name="The Broad Institute Genome Sequencing Center for Infectious Disease"/>
            <person name="Wu L."/>
            <person name="Ma J."/>
        </authorList>
    </citation>
    <scope>NUCLEOTIDE SEQUENCE [LARGE SCALE GENOMIC DNA]</scope>
    <source>
        <strain evidence="3">CGMCC 1.15475</strain>
    </source>
</reference>
<dbReference type="InterPro" id="IPR034660">
    <property type="entry name" value="DinB/YfiT-like"/>
</dbReference>
<evidence type="ECO:0000313" key="2">
    <source>
        <dbReference type="EMBL" id="MFD1864681.1"/>
    </source>
</evidence>
<dbReference type="Proteomes" id="UP001597273">
    <property type="component" value="Unassembled WGS sequence"/>
</dbReference>
<dbReference type="InterPro" id="IPR024775">
    <property type="entry name" value="DinB-like"/>
</dbReference>
<feature type="domain" description="DinB-like" evidence="1">
    <location>
        <begin position="14"/>
        <end position="148"/>
    </location>
</feature>
<keyword evidence="3" id="KW-1185">Reference proteome</keyword>
<protein>
    <submittedName>
        <fullName evidence="2">DinB family protein</fullName>
    </submittedName>
</protein>
<dbReference type="Pfam" id="PF12867">
    <property type="entry name" value="DinB_2"/>
    <property type="match status" value="1"/>
</dbReference>
<gene>
    <name evidence="2" type="ORF">ACFSDB_17445</name>
</gene>
<evidence type="ECO:0000259" key="1">
    <source>
        <dbReference type="Pfam" id="PF12867"/>
    </source>
</evidence>
<comment type="caution">
    <text evidence="2">The sequence shown here is derived from an EMBL/GenBank/DDBJ whole genome shotgun (WGS) entry which is preliminary data.</text>
</comment>
<accession>A0ABW4QMD2</accession>
<proteinExistence type="predicted"/>